<dbReference type="InterPro" id="IPR038731">
    <property type="entry name" value="RgtA/B/C-like"/>
</dbReference>
<protein>
    <submittedName>
        <fullName evidence="4">Glycosyltransferase family 39 protein</fullName>
        <ecNumber evidence="4">2.4.-.-</ecNumber>
    </submittedName>
</protein>
<keyword evidence="4" id="KW-0808">Transferase</keyword>
<feature type="transmembrane region" description="Helical" evidence="2">
    <location>
        <begin position="95"/>
        <end position="115"/>
    </location>
</feature>
<organism evidence="4 5">
    <name type="scientific">Lysobacter yananisis</name>
    <dbReference type="NCBI Taxonomy" id="1003114"/>
    <lineage>
        <taxon>Bacteria</taxon>
        <taxon>Pseudomonadati</taxon>
        <taxon>Pseudomonadota</taxon>
        <taxon>Gammaproteobacteria</taxon>
        <taxon>Lysobacterales</taxon>
        <taxon>Lysobacteraceae</taxon>
        <taxon>Lysobacter</taxon>
    </lineage>
</organism>
<feature type="transmembrane region" description="Helical" evidence="2">
    <location>
        <begin position="358"/>
        <end position="381"/>
    </location>
</feature>
<feature type="transmembrane region" description="Helical" evidence="2">
    <location>
        <begin position="321"/>
        <end position="346"/>
    </location>
</feature>
<sequence length="583" mass="63636">MSSIQGASADSGANPPRDWPLSTTACILAMVAAFYLLLSRVAALGPPMVFADEYSYAAWSYWVLHREVMPGQAPLVNNWFFSLLYSLAHSRGGELIVKARLLNVLVTALAIVPLYRIAVQVYRPRGALLLAIAFAWAGLGGYIAFFMPESLFAALYVGLLSMLFAYLRQPRASLLLWAALLHGLLIATKPHGLFLLPPFALLLAVYDARTRRVGWSASALAMAGLYAAATVASYVALESAIFGKLVLNPFGGHYGAQSSVIENGLSPALLLSKGIVALRNHFAFLATLMSLPLLLVAVSAVRNLLRPQALEPQFAWMRPAVWFVLAGFGCFFAVTLVFSAAVAGTGMYESLDRVHGRYYEFALVPLLMYAVLVASVEWRLWSLRLRLAVAATVLVASSAGYWWLLREVYQYHTDFALGLSAFDDRFIRYNCMLAAWAALAVFVLRPRHAGKAILAAMVLYLAWNSTQVDKVRRGANQPGAIDRYGERIDREGKRSGHQFALFRQLDADAYRSAFYMIGDGTAIYLQPGQEFDCRLIEGPSTVIALHGIGVPCGLTPREDEDGISLSSTEPSKPAPAPAPAPTK</sequence>
<feature type="transmembrane region" description="Helical" evidence="2">
    <location>
        <begin position="426"/>
        <end position="443"/>
    </location>
</feature>
<evidence type="ECO:0000313" key="4">
    <source>
        <dbReference type="EMBL" id="WMT05501.1"/>
    </source>
</evidence>
<dbReference type="Proteomes" id="UP001229313">
    <property type="component" value="Chromosome"/>
</dbReference>
<feature type="transmembrane region" description="Helical" evidence="2">
    <location>
        <begin position="21"/>
        <end position="38"/>
    </location>
</feature>
<feature type="transmembrane region" description="Helical" evidence="2">
    <location>
        <begin position="174"/>
        <end position="195"/>
    </location>
</feature>
<keyword evidence="2" id="KW-0812">Transmembrane</keyword>
<dbReference type="GO" id="GO:0016757">
    <property type="term" value="F:glycosyltransferase activity"/>
    <property type="evidence" value="ECO:0007669"/>
    <property type="project" value="UniProtKB-KW"/>
</dbReference>
<feature type="domain" description="Glycosyltransferase RgtA/B/C/D-like" evidence="3">
    <location>
        <begin position="74"/>
        <end position="226"/>
    </location>
</feature>
<reference evidence="4 5" key="1">
    <citation type="submission" date="2023-08" db="EMBL/GenBank/DDBJ databases">
        <title>The whole genome sequence of Lysobacter yananisis.</title>
        <authorList>
            <person name="Sun H."/>
        </authorList>
    </citation>
    <scope>NUCLEOTIDE SEQUENCE [LARGE SCALE GENOMIC DNA]</scope>
    <source>
        <strain evidence="4 5">SNNU513</strain>
    </source>
</reference>
<keyword evidence="4" id="KW-0328">Glycosyltransferase</keyword>
<keyword evidence="2" id="KW-1133">Transmembrane helix</keyword>
<evidence type="ECO:0000313" key="5">
    <source>
        <dbReference type="Proteomes" id="UP001229313"/>
    </source>
</evidence>
<gene>
    <name evidence="4" type="ORF">RDV84_11835</name>
</gene>
<feature type="region of interest" description="Disordered" evidence="1">
    <location>
        <begin position="556"/>
        <end position="583"/>
    </location>
</feature>
<feature type="transmembrane region" description="Helical" evidence="2">
    <location>
        <begin position="215"/>
        <end position="237"/>
    </location>
</feature>
<dbReference type="RefSeq" id="WP_082644648.1">
    <property type="nucleotide sequence ID" value="NZ_CP133568.1"/>
</dbReference>
<evidence type="ECO:0000256" key="1">
    <source>
        <dbReference type="SAM" id="MobiDB-lite"/>
    </source>
</evidence>
<feature type="compositionally biased region" description="Pro residues" evidence="1">
    <location>
        <begin position="572"/>
        <end position="583"/>
    </location>
</feature>
<feature type="transmembrane region" description="Helical" evidence="2">
    <location>
        <begin position="127"/>
        <end position="145"/>
    </location>
</feature>
<dbReference type="EC" id="2.4.-.-" evidence="4"/>
<evidence type="ECO:0000259" key="3">
    <source>
        <dbReference type="Pfam" id="PF13231"/>
    </source>
</evidence>
<feature type="transmembrane region" description="Helical" evidence="2">
    <location>
        <begin position="151"/>
        <end position="167"/>
    </location>
</feature>
<feature type="transmembrane region" description="Helical" evidence="2">
    <location>
        <begin position="282"/>
        <end position="301"/>
    </location>
</feature>
<dbReference type="EMBL" id="CP133568">
    <property type="protein sequence ID" value="WMT05501.1"/>
    <property type="molecule type" value="Genomic_DNA"/>
</dbReference>
<evidence type="ECO:0000256" key="2">
    <source>
        <dbReference type="SAM" id="Phobius"/>
    </source>
</evidence>
<proteinExistence type="predicted"/>
<keyword evidence="5" id="KW-1185">Reference proteome</keyword>
<feature type="transmembrane region" description="Helical" evidence="2">
    <location>
        <begin position="387"/>
        <end position="405"/>
    </location>
</feature>
<keyword evidence="2" id="KW-0472">Membrane</keyword>
<accession>A0ABY9PH00</accession>
<dbReference type="Pfam" id="PF13231">
    <property type="entry name" value="PMT_2"/>
    <property type="match status" value="1"/>
</dbReference>
<name>A0ABY9PH00_9GAMM</name>